<dbReference type="EMBL" id="BOMS01000057">
    <property type="protein sequence ID" value="GIE68203.1"/>
    <property type="molecule type" value="Genomic_DNA"/>
</dbReference>
<evidence type="ECO:0000313" key="3">
    <source>
        <dbReference type="EMBL" id="GIE68203.1"/>
    </source>
</evidence>
<dbReference type="Gene3D" id="3.10.580.10">
    <property type="entry name" value="CBS-domain"/>
    <property type="match status" value="1"/>
</dbReference>
<dbReference type="SUPFAM" id="SSF54631">
    <property type="entry name" value="CBS-domain pair"/>
    <property type="match status" value="1"/>
</dbReference>
<proteinExistence type="predicted"/>
<name>A0ABQ4BBY5_9ACTN</name>
<comment type="caution">
    <text evidence="3">The sequence shown here is derived from an EMBL/GenBank/DDBJ whole genome shotgun (WGS) entry which is preliminary data.</text>
</comment>
<keyword evidence="1" id="KW-0129">CBS domain</keyword>
<gene>
    <name evidence="3" type="ORF">Apa02nite_043110</name>
</gene>
<protein>
    <recommendedName>
        <fullName evidence="2">CBS domain-containing protein</fullName>
    </recommendedName>
</protein>
<accession>A0ABQ4BBY5</accession>
<dbReference type="InterPro" id="IPR046342">
    <property type="entry name" value="CBS_dom_sf"/>
</dbReference>
<dbReference type="InterPro" id="IPR000644">
    <property type="entry name" value="CBS_dom"/>
</dbReference>
<dbReference type="Proteomes" id="UP000624709">
    <property type="component" value="Unassembled WGS sequence"/>
</dbReference>
<reference evidence="3 4" key="1">
    <citation type="submission" date="2021-01" db="EMBL/GenBank/DDBJ databases">
        <title>Whole genome shotgun sequence of Actinoplanes palleronii NBRC 14916.</title>
        <authorList>
            <person name="Komaki H."/>
            <person name="Tamura T."/>
        </authorList>
    </citation>
    <scope>NUCLEOTIDE SEQUENCE [LARGE SCALE GENOMIC DNA]</scope>
    <source>
        <strain evidence="3 4">NBRC 14916</strain>
    </source>
</reference>
<organism evidence="3 4">
    <name type="scientific">Actinoplanes palleronii</name>
    <dbReference type="NCBI Taxonomy" id="113570"/>
    <lineage>
        <taxon>Bacteria</taxon>
        <taxon>Bacillati</taxon>
        <taxon>Actinomycetota</taxon>
        <taxon>Actinomycetes</taxon>
        <taxon>Micromonosporales</taxon>
        <taxon>Micromonosporaceae</taxon>
        <taxon>Actinoplanes</taxon>
    </lineage>
</organism>
<evidence type="ECO:0000313" key="4">
    <source>
        <dbReference type="Proteomes" id="UP000624709"/>
    </source>
</evidence>
<evidence type="ECO:0000259" key="2">
    <source>
        <dbReference type="PROSITE" id="PS51371"/>
    </source>
</evidence>
<dbReference type="Pfam" id="PF00571">
    <property type="entry name" value="CBS"/>
    <property type="match status" value="1"/>
</dbReference>
<keyword evidence="4" id="KW-1185">Reference proteome</keyword>
<evidence type="ECO:0000256" key="1">
    <source>
        <dbReference type="PROSITE-ProRule" id="PRU00703"/>
    </source>
</evidence>
<feature type="domain" description="CBS" evidence="2">
    <location>
        <begin position="1"/>
        <end position="36"/>
    </location>
</feature>
<sequence length="45" mass="4639">MLDHDVRSLPVVEGRTVVGIVSRRDILAGVVRDDDALAAAGGLPG</sequence>
<dbReference type="PROSITE" id="PS51371">
    <property type="entry name" value="CBS"/>
    <property type="match status" value="1"/>
</dbReference>